<comment type="caution">
    <text evidence="4">The sequence shown here is derived from an EMBL/GenBank/DDBJ whole genome shotgun (WGS) entry which is preliminary data.</text>
</comment>
<dbReference type="PANTHER" id="PTHR11203">
    <property type="entry name" value="CLEAVAGE AND POLYADENYLATION SPECIFICITY FACTOR FAMILY MEMBER"/>
    <property type="match status" value="1"/>
</dbReference>
<keyword evidence="5" id="KW-1185">Reference proteome</keyword>
<dbReference type="Gene3D" id="3.40.50.10890">
    <property type="match status" value="1"/>
</dbReference>
<evidence type="ECO:0000313" key="5">
    <source>
        <dbReference type="Proteomes" id="UP000053405"/>
    </source>
</evidence>
<dbReference type="Pfam" id="PF00753">
    <property type="entry name" value="Lactamase_B"/>
    <property type="match status" value="1"/>
</dbReference>
<dbReference type="Proteomes" id="UP000053405">
    <property type="component" value="Unassembled WGS sequence"/>
</dbReference>
<dbReference type="OrthoDB" id="2971563at2"/>
<evidence type="ECO:0000313" key="4">
    <source>
        <dbReference type="EMBL" id="GAC56342.1"/>
    </source>
</evidence>
<evidence type="ECO:0000259" key="2">
    <source>
        <dbReference type="SMART" id="SM00849"/>
    </source>
</evidence>
<dbReference type="Gene3D" id="3.60.15.10">
    <property type="entry name" value="Ribonuclease Z/Hydroxyacylglutathione hydrolase-like"/>
    <property type="match status" value="1"/>
</dbReference>
<dbReference type="SUPFAM" id="SSF56281">
    <property type="entry name" value="Metallo-hydrolase/oxidoreductase"/>
    <property type="match status" value="1"/>
</dbReference>
<dbReference type="PANTHER" id="PTHR11203:SF37">
    <property type="entry name" value="INTEGRATOR COMPLEX SUBUNIT 11"/>
    <property type="match status" value="1"/>
</dbReference>
<dbReference type="InterPro" id="IPR036866">
    <property type="entry name" value="RibonucZ/Hydroxyglut_hydro"/>
</dbReference>
<name>L7L8G1_9ACTN</name>
<dbReference type="Pfam" id="PF10996">
    <property type="entry name" value="Beta-Casp"/>
    <property type="match status" value="1"/>
</dbReference>
<dbReference type="STRING" id="1121927.GOHSU_04_02120"/>
<dbReference type="InterPro" id="IPR050698">
    <property type="entry name" value="MBL"/>
</dbReference>
<dbReference type="CDD" id="cd16295">
    <property type="entry name" value="TTHA0252-CPSF-like_MBL-fold"/>
    <property type="match status" value="1"/>
</dbReference>
<gene>
    <name evidence="4" type="ORF">GOHSU_04_02120</name>
</gene>
<dbReference type="Pfam" id="PF07521">
    <property type="entry name" value="RMMBL"/>
    <property type="match status" value="1"/>
</dbReference>
<sequence>MAGLTLTSLGGAGTVTGSKHLLQGGGRTVLVDCGLFQGIKNLREANWRPLPIAADSIDAVIVTHGHLDHVGYLPRLVREGFTGRIYATPATRAVAEIILRDSAHIQQRDADFANQRKSSRHHPALPLYDVDDVEATLPLFQTRPPHVPFTPLPGVDVVYRGAGHILGAATATITWDESPGAPGGRQTTVAFTGDLGRYDDPLMFDPEPVRRADVLVTESTYGDRLRQATSPLDELERIVTGTIGRGGTVLIPAFAVGRTQTILYYLWQLLRQGRIAPVPIYVDSPMAINAGELLRHFPDQHRLDPALTEQLFAIADYTRDPEASKEISADRSPKIVLSASGMATGGRILHHLAAFAADPRTSIVLAGYQSVGTRGRSLADGARFLKLYGEWVPINARIEDLHMFSAHADGDELIRWMRGFTHAPERSFIVHGEPAAAEALRHRMHRELGWQATVSVPNQVYAL</sequence>
<dbReference type="GO" id="GO:0004521">
    <property type="term" value="F:RNA endonuclease activity"/>
    <property type="evidence" value="ECO:0007669"/>
    <property type="project" value="TreeGrafter"/>
</dbReference>
<feature type="domain" description="Metallo-beta-lactamase" evidence="2">
    <location>
        <begin position="16"/>
        <end position="242"/>
    </location>
</feature>
<feature type="domain" description="Beta-Casp" evidence="3">
    <location>
        <begin position="259"/>
        <end position="378"/>
    </location>
</feature>
<dbReference type="InterPro" id="IPR011108">
    <property type="entry name" value="RMMBL"/>
</dbReference>
<reference evidence="4 5" key="1">
    <citation type="submission" date="2012-12" db="EMBL/GenBank/DDBJ databases">
        <title>Whole genome shotgun sequence of Gordonia hirsuta NBRC 16056.</title>
        <authorList>
            <person name="Isaki-Nakamura S."/>
            <person name="Hosoyama A."/>
            <person name="Tsuchikane K."/>
            <person name="Katsumata H."/>
            <person name="Baba S."/>
            <person name="Yamazaki S."/>
            <person name="Fujita N."/>
        </authorList>
    </citation>
    <scope>NUCLEOTIDE SEQUENCE [LARGE SCALE GENOMIC DNA]</scope>
    <source>
        <strain evidence="4 5">NBRC 16056</strain>
    </source>
</reference>
<evidence type="ECO:0000259" key="3">
    <source>
        <dbReference type="SMART" id="SM01027"/>
    </source>
</evidence>
<dbReference type="eggNOG" id="COG1236">
    <property type="taxonomic scope" value="Bacteria"/>
</dbReference>
<dbReference type="InterPro" id="IPR001279">
    <property type="entry name" value="Metallo-B-lactamas"/>
</dbReference>
<dbReference type="EMBL" id="BANT01000004">
    <property type="protein sequence ID" value="GAC56342.1"/>
    <property type="molecule type" value="Genomic_DNA"/>
</dbReference>
<dbReference type="RefSeq" id="WP_005936361.1">
    <property type="nucleotide sequence ID" value="NZ_ATVK01000041.1"/>
</dbReference>
<dbReference type="GO" id="GO:0016787">
    <property type="term" value="F:hydrolase activity"/>
    <property type="evidence" value="ECO:0007669"/>
    <property type="project" value="UniProtKB-KW"/>
</dbReference>
<dbReference type="SMART" id="SM01027">
    <property type="entry name" value="Beta-Casp"/>
    <property type="match status" value="1"/>
</dbReference>
<dbReference type="InterPro" id="IPR022712">
    <property type="entry name" value="Beta_Casp"/>
</dbReference>
<protein>
    <submittedName>
        <fullName evidence="4">Putative ribonuclease</fullName>
    </submittedName>
</protein>
<keyword evidence="1" id="KW-0378">Hydrolase</keyword>
<dbReference type="AlphaFoldDB" id="L7L8G1"/>
<organism evidence="4 5">
    <name type="scientific">Gordonia hirsuta DSM 44140 = NBRC 16056</name>
    <dbReference type="NCBI Taxonomy" id="1121927"/>
    <lineage>
        <taxon>Bacteria</taxon>
        <taxon>Bacillati</taxon>
        <taxon>Actinomycetota</taxon>
        <taxon>Actinomycetes</taxon>
        <taxon>Mycobacteriales</taxon>
        <taxon>Gordoniaceae</taxon>
        <taxon>Gordonia</taxon>
    </lineage>
</organism>
<proteinExistence type="predicted"/>
<accession>L7L8G1</accession>
<dbReference type="SMART" id="SM00849">
    <property type="entry name" value="Lactamase_B"/>
    <property type="match status" value="1"/>
</dbReference>
<evidence type="ECO:0000256" key="1">
    <source>
        <dbReference type="ARBA" id="ARBA00022801"/>
    </source>
</evidence>